<accession>A0A1N6YI95</accession>
<dbReference type="AlphaFoldDB" id="A0A1N6YI95"/>
<organism evidence="1 2">
    <name type="scientific">Pseudomonas flexibilis</name>
    <dbReference type="NCBI Taxonomy" id="706570"/>
    <lineage>
        <taxon>Bacteria</taxon>
        <taxon>Pseudomonadati</taxon>
        <taxon>Pseudomonadota</taxon>
        <taxon>Gammaproteobacteria</taxon>
        <taxon>Pseudomonadales</taxon>
        <taxon>Pseudomonadaceae</taxon>
        <taxon>Pseudomonas</taxon>
    </lineage>
</organism>
<sequence length="290" mass="33080">MQNYLPALVRMALSRYGSRMARAFVSASTLVAQARFSRKPPLRVLVDNTVLFHAISHETAWISTGKANWGVHEIDTGYSARIPVRAPNDESREYRNIQYLPGIAHLARIGKLSLMSSGELWIERFYQPAGRFDGYGYFDLDLFDDVEIPLIDEVPDMQIGPSCWGLPSVEKMREERLKKSTDPLFQSLASQLGPKNSQDAWHIRTAEVNEMFCFLTMDFKLLKTLQAQSNTEPVQSLNTRILTPEQLGKYLGLAPVNPALLSFDRVSFPTRPDLHWPDSKRQKPKRRAER</sequence>
<gene>
    <name evidence="1" type="ORF">SAMN05421672_11575</name>
</gene>
<proteinExistence type="predicted"/>
<name>A0A1N6YI95_9PSED</name>
<dbReference type="EMBL" id="FTMC01000015">
    <property type="protein sequence ID" value="SIR14201.1"/>
    <property type="molecule type" value="Genomic_DNA"/>
</dbReference>
<evidence type="ECO:0000313" key="1">
    <source>
        <dbReference type="EMBL" id="SIR14201.1"/>
    </source>
</evidence>
<protein>
    <submittedName>
        <fullName evidence="1">Uncharacterized protein</fullName>
    </submittedName>
</protein>
<reference evidence="1 2" key="1">
    <citation type="submission" date="2017-01" db="EMBL/GenBank/DDBJ databases">
        <authorList>
            <person name="Mah S.A."/>
            <person name="Swanson W.J."/>
            <person name="Moy G.W."/>
            <person name="Vacquier V.D."/>
        </authorList>
    </citation>
    <scope>NUCLEOTIDE SEQUENCE [LARGE SCALE GENOMIC DNA]</scope>
    <source>
        <strain evidence="1 2">ATCC 29606</strain>
    </source>
</reference>
<evidence type="ECO:0000313" key="2">
    <source>
        <dbReference type="Proteomes" id="UP000186079"/>
    </source>
</evidence>
<dbReference type="Proteomes" id="UP000186079">
    <property type="component" value="Unassembled WGS sequence"/>
</dbReference>